<dbReference type="Proteomes" id="UP000195011">
    <property type="component" value="Unassembled WGS sequence"/>
</dbReference>
<organism evidence="2 3">
    <name type="scientific">Clavibacter michiganensis</name>
    <dbReference type="NCBI Taxonomy" id="28447"/>
    <lineage>
        <taxon>Bacteria</taxon>
        <taxon>Bacillati</taxon>
        <taxon>Actinomycetota</taxon>
        <taxon>Actinomycetes</taxon>
        <taxon>Micrococcales</taxon>
        <taxon>Microbacteriaceae</taxon>
        <taxon>Clavibacter</taxon>
    </lineage>
</organism>
<reference evidence="2 3" key="1">
    <citation type="submission" date="2016-08" db="EMBL/GenBank/DDBJ databases">
        <title>Genome sequence of Clavibacter michiganensis spp strain CFBP8017.</title>
        <authorList>
            <person name="Thapa S.P."/>
            <person name="Coaker G."/>
            <person name="Jacques M.-A."/>
        </authorList>
    </citation>
    <scope>NUCLEOTIDE SEQUENCE [LARGE SCALE GENOMIC DNA]</scope>
    <source>
        <strain evidence="2">CFBP8017</strain>
    </source>
</reference>
<gene>
    <name evidence="2" type="ORF">BFL36_13245</name>
</gene>
<comment type="caution">
    <text evidence="2">The sequence shown here is derived from an EMBL/GenBank/DDBJ whole genome shotgun (WGS) entry which is preliminary data.</text>
</comment>
<keyword evidence="1" id="KW-0732">Signal</keyword>
<proteinExistence type="predicted"/>
<sequence>MRVIGAPGRSTTMTRTTRRRPLPLTALAIVLAAGTALAGAVPAQAADVAATSSAPGASAAAAAAIPAPIFSSGESLGKGPEPTIRGIIRLGPGTPDTTGLDYEYQLDGAPWKELTSAVDFDIEYDVPAPAGDHTLAFRVAGVRDGVSVVGAASPTETVRSFGVALPYTPDVVVDGPRITVSWDLRAALNGIPDPAAYYIVGGEFVDVDVVDSVTFEPGYDASVDFTLTYGPNSDAARSFTRVYSTGSAPGGAALTSVPTPAIVGRPIVGTTLSVRTGLWQPAPVTLSYQWYGDGEQIPGATGPTYEVSSSESRTRITVAVRGTRAGYASQTRTSAPTPRVPVPVVTAGRPTIRGKAVVGGTLIANPGSWKPAFLELTYEWFRDGERITGATGTTYQPTAADSGHEITVLVSADQLHYLRTTAMSTGRRVA</sequence>
<name>A0A251Y4M2_9MICO</name>
<dbReference type="AlphaFoldDB" id="A0A251Y4M2"/>
<feature type="signal peptide" evidence="1">
    <location>
        <begin position="1"/>
        <end position="45"/>
    </location>
</feature>
<protein>
    <submittedName>
        <fullName evidence="2">Uncharacterized protein</fullName>
    </submittedName>
</protein>
<feature type="chain" id="PRO_5012603416" evidence="1">
    <location>
        <begin position="46"/>
        <end position="430"/>
    </location>
</feature>
<dbReference type="EMBL" id="MDJY01000060">
    <property type="protein sequence ID" value="OUE19003.1"/>
    <property type="molecule type" value="Genomic_DNA"/>
</dbReference>
<accession>A0A251Y4M2</accession>
<dbReference type="Gene3D" id="2.60.40.2700">
    <property type="match status" value="2"/>
</dbReference>
<evidence type="ECO:0000313" key="3">
    <source>
        <dbReference type="Proteomes" id="UP000195011"/>
    </source>
</evidence>
<evidence type="ECO:0000313" key="2">
    <source>
        <dbReference type="EMBL" id="OUE19003.1"/>
    </source>
</evidence>
<evidence type="ECO:0000256" key="1">
    <source>
        <dbReference type="SAM" id="SignalP"/>
    </source>
</evidence>